<evidence type="ECO:0000256" key="1">
    <source>
        <dbReference type="SAM" id="Phobius"/>
    </source>
</evidence>
<evidence type="ECO:0000313" key="3">
    <source>
        <dbReference type="Proteomes" id="UP000664399"/>
    </source>
</evidence>
<reference evidence="2 3" key="1">
    <citation type="submission" date="2021-03" db="EMBL/GenBank/DDBJ databases">
        <title>The complete genome sequence of Acetobacter suratthaniensis TBRC 1719.</title>
        <authorList>
            <person name="Charoenyingcharoen P."/>
            <person name="Yukphan P."/>
        </authorList>
    </citation>
    <scope>NUCLEOTIDE SEQUENCE [LARGE SCALE GENOMIC DNA]</scope>
    <source>
        <strain evidence="2 3">TBRC 1719</strain>
    </source>
</reference>
<keyword evidence="1" id="KW-0812">Transmembrane</keyword>
<feature type="transmembrane region" description="Helical" evidence="1">
    <location>
        <begin position="191"/>
        <end position="214"/>
    </location>
</feature>
<dbReference type="PANTHER" id="PTHR34219:SF6">
    <property type="entry name" value="BLR3280 PROTEIN"/>
    <property type="match status" value="1"/>
</dbReference>
<sequence length="450" mass="50388">MGVLMLSWCLSGMVMLWRPWPSPAPEAAQAGHRPLRLPSTLPGINALTGPERFQSFRLSMVGAEPTLTLFPINGVPFAVDLRTGVRGNIATQDTSKRAQAYATITGVHSPPVFDGITTDDQWVLDTPARLEGFQRFRFSGPEQLVVYVSPVTGDIVQATDRTSRGWAWVGAIPHWLYPAVLRRHPPVWKTVVIILSGTGVFLTGTGLLVGFLCLRRRWPFSAYRRWHLFHHLFGMLFGMLALVWITTGFLTMTPAGLFESSKAALNPVQVTGSVSGLDILAVLQRMTACNTNDWTDVRGAFLSGHIFLATTAQDGHRDRLDKDLTPLPLHPSMLGHSARFLTTPDSYYFNRTTHLRHFPVIRLSHDNGVLFYIDAQTGEELAAFDRAARQSRWFVYGLHDMNFLPWLRTPAARLWGIFPLLCGVSMLFLSGMIIGVRRAFLLWRKTRTHS</sequence>
<keyword evidence="1" id="KW-0472">Membrane</keyword>
<dbReference type="InterPro" id="IPR005625">
    <property type="entry name" value="PepSY-ass_TM"/>
</dbReference>
<organism evidence="2 3">
    <name type="scientific">Acetobacter suratthaniensis</name>
    <dbReference type="NCBI Taxonomy" id="1502841"/>
    <lineage>
        <taxon>Bacteria</taxon>
        <taxon>Pseudomonadati</taxon>
        <taxon>Pseudomonadota</taxon>
        <taxon>Alphaproteobacteria</taxon>
        <taxon>Acetobacterales</taxon>
        <taxon>Acetobacteraceae</taxon>
        <taxon>Acetobacter</taxon>
    </lineage>
</organism>
<protein>
    <submittedName>
        <fullName evidence="2">PepSY domain-containing protein</fullName>
    </submittedName>
</protein>
<proteinExistence type="predicted"/>
<gene>
    <name evidence="2" type="ORF">J2D75_07320</name>
</gene>
<dbReference type="Proteomes" id="UP000664399">
    <property type="component" value="Unassembled WGS sequence"/>
</dbReference>
<dbReference type="EMBL" id="JAFVMG010000006">
    <property type="protein sequence ID" value="MBO1328285.1"/>
    <property type="molecule type" value="Genomic_DNA"/>
</dbReference>
<feature type="transmembrane region" description="Helical" evidence="1">
    <location>
        <begin position="414"/>
        <end position="436"/>
    </location>
</feature>
<dbReference type="PANTHER" id="PTHR34219">
    <property type="entry name" value="IRON-REGULATED INNER MEMBRANE PROTEIN-RELATED"/>
    <property type="match status" value="1"/>
</dbReference>
<evidence type="ECO:0000313" key="2">
    <source>
        <dbReference type="EMBL" id="MBO1328285.1"/>
    </source>
</evidence>
<keyword evidence="3" id="KW-1185">Reference proteome</keyword>
<name>A0ABS3LLP3_9PROT</name>
<keyword evidence="1" id="KW-1133">Transmembrane helix</keyword>
<comment type="caution">
    <text evidence="2">The sequence shown here is derived from an EMBL/GenBank/DDBJ whole genome shotgun (WGS) entry which is preliminary data.</text>
</comment>
<feature type="transmembrane region" description="Helical" evidence="1">
    <location>
        <begin position="226"/>
        <end position="245"/>
    </location>
</feature>
<accession>A0ABS3LLP3</accession>